<name>A0A1H6TT07_9FIRM</name>
<protein>
    <submittedName>
        <fullName evidence="2">Helix-turn-helix domain-containing protein</fullName>
    </submittedName>
</protein>
<dbReference type="AlphaFoldDB" id="A0A1H6TT07"/>
<gene>
    <name evidence="2" type="ORF">SAMN04487834_102432</name>
</gene>
<dbReference type="GO" id="GO:0005829">
    <property type="term" value="C:cytosol"/>
    <property type="evidence" value="ECO:0007669"/>
    <property type="project" value="TreeGrafter"/>
</dbReference>
<organism evidence="2 3">
    <name type="scientific">Sharpea azabuensis</name>
    <dbReference type="NCBI Taxonomy" id="322505"/>
    <lineage>
        <taxon>Bacteria</taxon>
        <taxon>Bacillati</taxon>
        <taxon>Bacillota</taxon>
        <taxon>Erysipelotrichia</taxon>
        <taxon>Erysipelotrichales</taxon>
        <taxon>Coprobacillaceae</taxon>
        <taxon>Sharpea</taxon>
    </lineage>
</organism>
<feature type="domain" description="Transposase IS30-like HTH" evidence="1">
    <location>
        <begin position="3"/>
        <end position="45"/>
    </location>
</feature>
<dbReference type="Pfam" id="PF13936">
    <property type="entry name" value="HTH_38"/>
    <property type="match status" value="1"/>
</dbReference>
<dbReference type="Proteomes" id="UP000183028">
    <property type="component" value="Unassembled WGS sequence"/>
</dbReference>
<dbReference type="PANTHER" id="PTHR10948">
    <property type="entry name" value="TRANSPOSASE"/>
    <property type="match status" value="1"/>
</dbReference>
<accession>A0A1H6TT07</accession>
<keyword evidence="3" id="KW-1185">Reference proteome</keyword>
<evidence type="ECO:0000259" key="1">
    <source>
        <dbReference type="Pfam" id="PF13936"/>
    </source>
</evidence>
<evidence type="ECO:0000313" key="2">
    <source>
        <dbReference type="EMBL" id="SEI79335.1"/>
    </source>
</evidence>
<dbReference type="EMBL" id="FNYK01000024">
    <property type="protein sequence ID" value="SEI79335.1"/>
    <property type="molecule type" value="Genomic_DNA"/>
</dbReference>
<sequence>MNYNHININERSCIYQFLTLGMSICGIAKALHRSPSTIFREIKRNSYRDWSNFKEHDRYFPVKAQEKYEERRTRY</sequence>
<dbReference type="PANTHER" id="PTHR10948:SF23">
    <property type="entry name" value="TRANSPOSASE INSI FOR INSERTION SEQUENCE ELEMENT IS30A-RELATED"/>
    <property type="match status" value="1"/>
</dbReference>
<dbReference type="OrthoDB" id="9781678at2"/>
<proteinExistence type="predicted"/>
<evidence type="ECO:0000313" key="3">
    <source>
        <dbReference type="Proteomes" id="UP000183028"/>
    </source>
</evidence>
<dbReference type="GO" id="GO:0032196">
    <property type="term" value="P:transposition"/>
    <property type="evidence" value="ECO:0007669"/>
    <property type="project" value="TreeGrafter"/>
</dbReference>
<dbReference type="InterPro" id="IPR025246">
    <property type="entry name" value="IS30-like_HTH"/>
</dbReference>
<reference evidence="3" key="1">
    <citation type="submission" date="2016-10" db="EMBL/GenBank/DDBJ databases">
        <authorList>
            <person name="Varghese N."/>
        </authorList>
    </citation>
    <scope>NUCLEOTIDE SEQUENCE [LARGE SCALE GENOMIC DNA]</scope>
    <source>
        <strain evidence="3">DSM 20406</strain>
    </source>
</reference>
<dbReference type="RefSeq" id="WP_143122791.1">
    <property type="nucleotide sequence ID" value="NZ_FNYK01000024.1"/>
</dbReference>
<dbReference type="GO" id="GO:0004803">
    <property type="term" value="F:transposase activity"/>
    <property type="evidence" value="ECO:0007669"/>
    <property type="project" value="TreeGrafter"/>
</dbReference>
<feature type="non-terminal residue" evidence="2">
    <location>
        <position position="75"/>
    </location>
</feature>
<dbReference type="InterPro" id="IPR051917">
    <property type="entry name" value="Transposase-Integrase"/>
</dbReference>